<name>A0A7K1XX28_9SPHI</name>
<accession>A0A7K1XX28</accession>
<dbReference type="EC" id="2.7.7.38" evidence="5"/>
<comment type="function">
    <text evidence="5">Activates KDO (a required 8-carbon sugar) for incorporation into bacterial lipopolysaccharide in Gram-negative bacteria.</text>
</comment>
<dbReference type="Proteomes" id="UP000451233">
    <property type="component" value="Unassembled WGS sequence"/>
</dbReference>
<dbReference type="UniPathway" id="UPA00358">
    <property type="reaction ID" value="UER00476"/>
</dbReference>
<dbReference type="GO" id="GO:0008690">
    <property type="term" value="F:3-deoxy-manno-octulosonate cytidylyltransferase activity"/>
    <property type="evidence" value="ECO:0007669"/>
    <property type="project" value="UniProtKB-UniRule"/>
</dbReference>
<dbReference type="Pfam" id="PF02348">
    <property type="entry name" value="CTP_transf_3"/>
    <property type="match status" value="1"/>
</dbReference>
<reference evidence="6 7" key="1">
    <citation type="submission" date="2019-11" db="EMBL/GenBank/DDBJ databases">
        <title>Pedobacter sp. HMF7056 Genome sequencing and assembly.</title>
        <authorList>
            <person name="Kang H."/>
            <person name="Kim H."/>
            <person name="Joh K."/>
        </authorList>
    </citation>
    <scope>NUCLEOTIDE SEQUENCE [LARGE SCALE GENOMIC DNA]</scope>
    <source>
        <strain evidence="6 7">HMF7056</strain>
    </source>
</reference>
<dbReference type="HAMAP" id="MF_00057">
    <property type="entry name" value="KdsB"/>
    <property type="match status" value="1"/>
</dbReference>
<dbReference type="GO" id="GO:0009103">
    <property type="term" value="P:lipopolysaccharide biosynthetic process"/>
    <property type="evidence" value="ECO:0007669"/>
    <property type="project" value="UniProtKB-UniRule"/>
</dbReference>
<evidence type="ECO:0000256" key="3">
    <source>
        <dbReference type="ARBA" id="ARBA00022695"/>
    </source>
</evidence>
<comment type="catalytic activity">
    <reaction evidence="5">
        <text>3-deoxy-alpha-D-manno-oct-2-ulosonate + CTP = CMP-3-deoxy-beta-D-manno-octulosonate + diphosphate</text>
        <dbReference type="Rhea" id="RHEA:23448"/>
        <dbReference type="ChEBI" id="CHEBI:33019"/>
        <dbReference type="ChEBI" id="CHEBI:37563"/>
        <dbReference type="ChEBI" id="CHEBI:85986"/>
        <dbReference type="ChEBI" id="CHEBI:85987"/>
        <dbReference type="EC" id="2.7.7.38"/>
    </reaction>
</comment>
<dbReference type="InterPro" id="IPR004528">
    <property type="entry name" value="KdsB"/>
</dbReference>
<evidence type="ECO:0000256" key="4">
    <source>
        <dbReference type="ARBA" id="ARBA00022985"/>
    </source>
</evidence>
<gene>
    <name evidence="5 6" type="primary">kdsB</name>
    <name evidence="6" type="ORF">GS398_09585</name>
</gene>
<keyword evidence="4 5" id="KW-0448">Lipopolysaccharide biosynthesis</keyword>
<dbReference type="GO" id="GO:0016020">
    <property type="term" value="C:membrane"/>
    <property type="evidence" value="ECO:0007669"/>
    <property type="project" value="UniProtKB-SubCell"/>
</dbReference>
<dbReference type="NCBIfam" id="NF009905">
    <property type="entry name" value="PRK13368.1"/>
    <property type="match status" value="1"/>
</dbReference>
<proteinExistence type="inferred from homology"/>
<dbReference type="GO" id="GO:0033468">
    <property type="term" value="P:CMP-keto-3-deoxy-D-manno-octulosonic acid biosynthetic process"/>
    <property type="evidence" value="ECO:0007669"/>
    <property type="project" value="UniProtKB-UniRule"/>
</dbReference>
<evidence type="ECO:0000256" key="1">
    <source>
        <dbReference type="ARBA" id="ARBA00004370"/>
    </source>
</evidence>
<dbReference type="RefSeq" id="WP_160906542.1">
    <property type="nucleotide sequence ID" value="NZ_WVHS01000002.1"/>
</dbReference>
<sequence length="250" mass="27853">MKTLGIIPARYASTRFPGKPLADILGKSMIRRVYEQASKSTGLAEVVVATDDERILQHVHDFGGRAILTSPVHQSGTDRCAEVLGELPAFDTVVNIQGDEPFIDPRQIDLLCTCFADPGTQLATLAKKISSTDELLNPNSPKVVLNHVSNAIYFSRAPIPYLRGQEQESWHLKHAYYKHIGIYGYRAEALKAITRLPVSPLEKAEALEQLRWIENGFPIRVAITELETLAVDTPEDLQRILVNLDIMKNI</sequence>
<dbReference type="GO" id="GO:0005829">
    <property type="term" value="C:cytosol"/>
    <property type="evidence" value="ECO:0007669"/>
    <property type="project" value="TreeGrafter"/>
</dbReference>
<dbReference type="EMBL" id="WVHS01000002">
    <property type="protein sequence ID" value="MXV15555.1"/>
    <property type="molecule type" value="Genomic_DNA"/>
</dbReference>
<dbReference type="Gene3D" id="3.90.550.10">
    <property type="entry name" value="Spore Coat Polysaccharide Biosynthesis Protein SpsA, Chain A"/>
    <property type="match status" value="1"/>
</dbReference>
<dbReference type="NCBIfam" id="TIGR00466">
    <property type="entry name" value="kdsB"/>
    <property type="match status" value="1"/>
</dbReference>
<evidence type="ECO:0000313" key="6">
    <source>
        <dbReference type="EMBL" id="MXV15555.1"/>
    </source>
</evidence>
<dbReference type="NCBIfam" id="NF003952">
    <property type="entry name" value="PRK05450.1-5"/>
    <property type="match status" value="1"/>
</dbReference>
<protein>
    <recommendedName>
        <fullName evidence="5">3-deoxy-manno-octulosonate cytidylyltransferase</fullName>
        <ecNumber evidence="5">2.7.7.38</ecNumber>
    </recommendedName>
    <alternativeName>
        <fullName evidence="5">CMP-2-keto-3-deoxyoctulosonic acid synthase</fullName>
        <shortName evidence="5">CKS</shortName>
        <shortName evidence="5">CMP-KDO synthase</shortName>
    </alternativeName>
</protein>
<dbReference type="AlphaFoldDB" id="A0A7K1XX28"/>
<dbReference type="PANTHER" id="PTHR42866:SF2">
    <property type="entry name" value="3-DEOXY-MANNO-OCTULOSONATE CYTIDYLYLTRANSFERASE, MITOCHONDRIAL"/>
    <property type="match status" value="1"/>
</dbReference>
<dbReference type="NCBIfam" id="NF003950">
    <property type="entry name" value="PRK05450.1-3"/>
    <property type="match status" value="1"/>
</dbReference>
<dbReference type="PANTHER" id="PTHR42866">
    <property type="entry name" value="3-DEOXY-MANNO-OCTULOSONATE CYTIDYLYLTRANSFERASE"/>
    <property type="match status" value="1"/>
</dbReference>
<organism evidence="6 7">
    <name type="scientific">Hufsiella ginkgonis</name>
    <dbReference type="NCBI Taxonomy" id="2695274"/>
    <lineage>
        <taxon>Bacteria</taxon>
        <taxon>Pseudomonadati</taxon>
        <taxon>Bacteroidota</taxon>
        <taxon>Sphingobacteriia</taxon>
        <taxon>Sphingobacteriales</taxon>
        <taxon>Sphingobacteriaceae</taxon>
        <taxon>Hufsiella</taxon>
    </lineage>
</organism>
<comment type="pathway">
    <text evidence="5">Nucleotide-sugar biosynthesis; CMP-3-deoxy-D-manno-octulosonate biosynthesis; CMP-3-deoxy-D-manno-octulosonate from 3-deoxy-D-manno-octulosonate and CTP: step 1/1.</text>
</comment>
<keyword evidence="7" id="KW-1185">Reference proteome</keyword>
<dbReference type="CDD" id="cd02517">
    <property type="entry name" value="CMP-KDO-Synthetase"/>
    <property type="match status" value="1"/>
</dbReference>
<comment type="similarity">
    <text evidence="5">Belongs to the KdsB family.</text>
</comment>
<keyword evidence="3 5" id="KW-0548">Nucleotidyltransferase</keyword>
<keyword evidence="5" id="KW-0963">Cytoplasm</keyword>
<evidence type="ECO:0000256" key="5">
    <source>
        <dbReference type="HAMAP-Rule" id="MF_00057"/>
    </source>
</evidence>
<dbReference type="InterPro" id="IPR029044">
    <property type="entry name" value="Nucleotide-diphossugar_trans"/>
</dbReference>
<dbReference type="InterPro" id="IPR003329">
    <property type="entry name" value="Cytidylyl_trans"/>
</dbReference>
<dbReference type="SUPFAM" id="SSF53448">
    <property type="entry name" value="Nucleotide-diphospho-sugar transferases"/>
    <property type="match status" value="1"/>
</dbReference>
<evidence type="ECO:0000313" key="7">
    <source>
        <dbReference type="Proteomes" id="UP000451233"/>
    </source>
</evidence>
<comment type="caution">
    <text evidence="6">The sequence shown here is derived from an EMBL/GenBank/DDBJ whole genome shotgun (WGS) entry which is preliminary data.</text>
</comment>
<dbReference type="FunFam" id="3.90.550.10:FF:000011">
    <property type="entry name" value="3-deoxy-manno-octulosonate cytidylyltransferase"/>
    <property type="match status" value="1"/>
</dbReference>
<comment type="subcellular location">
    <subcellularLocation>
        <location evidence="5">Cytoplasm</location>
    </subcellularLocation>
    <subcellularLocation>
        <location evidence="1">Membrane</location>
    </subcellularLocation>
</comment>
<evidence type="ECO:0000256" key="2">
    <source>
        <dbReference type="ARBA" id="ARBA00022679"/>
    </source>
</evidence>
<keyword evidence="2 5" id="KW-0808">Transferase</keyword>